<dbReference type="Proteomes" id="UP000014568">
    <property type="component" value="Unassembled WGS sequence"/>
</dbReference>
<dbReference type="AlphaFoldDB" id="S3MWL6"/>
<keyword evidence="2" id="KW-1185">Reference proteome</keyword>
<organism evidence="1 2">
    <name type="scientific">Acinetobacter rudis CIP 110305</name>
    <dbReference type="NCBI Taxonomy" id="421052"/>
    <lineage>
        <taxon>Bacteria</taxon>
        <taxon>Pseudomonadati</taxon>
        <taxon>Pseudomonadota</taxon>
        <taxon>Gammaproteobacteria</taxon>
        <taxon>Moraxellales</taxon>
        <taxon>Moraxellaceae</taxon>
        <taxon>Acinetobacter</taxon>
    </lineage>
</organism>
<gene>
    <name evidence="1" type="ORF">F945_02902</name>
</gene>
<dbReference type="STRING" id="632955.GCA_000829675_00893"/>
<proteinExistence type="predicted"/>
<dbReference type="HOGENOM" id="CLU_3283408_0_0_6"/>
<dbReference type="PATRIC" id="fig|421052.3.peg.2838"/>
<protein>
    <submittedName>
        <fullName evidence="1">Uncharacterized protein</fullName>
    </submittedName>
</protein>
<dbReference type="EMBL" id="ATGI01000035">
    <property type="protein sequence ID" value="EPF70863.1"/>
    <property type="molecule type" value="Genomic_DNA"/>
</dbReference>
<evidence type="ECO:0000313" key="2">
    <source>
        <dbReference type="Proteomes" id="UP000014568"/>
    </source>
</evidence>
<comment type="caution">
    <text evidence="1">The sequence shown here is derived from an EMBL/GenBank/DDBJ whole genome shotgun (WGS) entry which is preliminary data.</text>
</comment>
<evidence type="ECO:0000313" key="1">
    <source>
        <dbReference type="EMBL" id="EPF70863.1"/>
    </source>
</evidence>
<accession>S3MWL6</accession>
<name>S3MWL6_9GAMM</name>
<reference evidence="1 2" key="1">
    <citation type="submission" date="2013-06" db="EMBL/GenBank/DDBJ databases">
        <title>The Genome Sequence of Acinetobacter rudis CIP 110305.</title>
        <authorList>
            <consortium name="The Broad Institute Genome Sequencing Platform"/>
            <consortium name="The Broad Institute Genome Sequencing Center for Infectious Disease"/>
            <person name="Cerqueira G."/>
            <person name="Feldgarden M."/>
            <person name="Courvalin P."/>
            <person name="Perichon B."/>
            <person name="Grillot-Courvalin C."/>
            <person name="Clermont D."/>
            <person name="Rocha E."/>
            <person name="Yoon E.-J."/>
            <person name="Nemec A."/>
            <person name="Young S.K."/>
            <person name="Zeng Q."/>
            <person name="Gargeya S."/>
            <person name="Fitzgerald M."/>
            <person name="Abouelleil A."/>
            <person name="Alvarado L."/>
            <person name="Berlin A.M."/>
            <person name="Chapman S.B."/>
            <person name="Dewar J."/>
            <person name="Goldberg J."/>
            <person name="Griggs A."/>
            <person name="Gujja S."/>
            <person name="Hansen M."/>
            <person name="Howarth C."/>
            <person name="Imamovic A."/>
            <person name="Larimer J."/>
            <person name="McCowan C."/>
            <person name="Murphy C."/>
            <person name="Pearson M."/>
            <person name="Priest M."/>
            <person name="Roberts A."/>
            <person name="Saif S."/>
            <person name="Shea T."/>
            <person name="Sykes S."/>
            <person name="Wortman J."/>
            <person name="Nusbaum C."/>
            <person name="Birren B."/>
        </authorList>
    </citation>
    <scope>NUCLEOTIDE SEQUENCE [LARGE SCALE GENOMIC DNA]</scope>
    <source>
        <strain evidence="1 2">CIP 110305</strain>
    </source>
</reference>
<sequence>MSIDHTTQQRCLAKAILQGVAYYKYIESNIYKNKRKKIDI</sequence>